<keyword evidence="3" id="KW-1185">Reference proteome</keyword>
<evidence type="ECO:0000313" key="3">
    <source>
        <dbReference type="Proteomes" id="UP001240150"/>
    </source>
</evidence>
<name>A0ABY8WH44_9ACTN</name>
<sequence length="102" mass="10969">MFAGRSRKESMTTIATAPRVPGTLAGIPPFARPAAVIAGDRVTPFLAPPTTEDHIPVRHASACDEKAMHRLRNPFTVMIDAALERGNQHIHAGRTRGITPGH</sequence>
<protein>
    <submittedName>
        <fullName evidence="2">Uncharacterized protein</fullName>
    </submittedName>
</protein>
<gene>
    <name evidence="2" type="ORF">ACTOB_008583</name>
</gene>
<organism evidence="2 3">
    <name type="scientific">Actinoplanes oblitus</name>
    <dbReference type="NCBI Taxonomy" id="3040509"/>
    <lineage>
        <taxon>Bacteria</taxon>
        <taxon>Bacillati</taxon>
        <taxon>Actinomycetota</taxon>
        <taxon>Actinomycetes</taxon>
        <taxon>Micromonosporales</taxon>
        <taxon>Micromonosporaceae</taxon>
        <taxon>Actinoplanes</taxon>
    </lineage>
</organism>
<evidence type="ECO:0000256" key="1">
    <source>
        <dbReference type="SAM" id="MobiDB-lite"/>
    </source>
</evidence>
<dbReference type="EMBL" id="CP126980">
    <property type="protein sequence ID" value="WIM96391.1"/>
    <property type="molecule type" value="Genomic_DNA"/>
</dbReference>
<evidence type="ECO:0000313" key="2">
    <source>
        <dbReference type="EMBL" id="WIM96391.1"/>
    </source>
</evidence>
<feature type="compositionally biased region" description="Basic and acidic residues" evidence="1">
    <location>
        <begin position="1"/>
        <end position="10"/>
    </location>
</feature>
<accession>A0ABY8WH44</accession>
<feature type="region of interest" description="Disordered" evidence="1">
    <location>
        <begin position="1"/>
        <end position="25"/>
    </location>
</feature>
<reference evidence="2 3" key="1">
    <citation type="submission" date="2023-06" db="EMBL/GenBank/DDBJ databases">
        <authorList>
            <person name="Yushchuk O."/>
            <person name="Binda E."/>
            <person name="Ruckert-Reed C."/>
            <person name="Fedorenko V."/>
            <person name="Kalinowski J."/>
            <person name="Marinelli F."/>
        </authorList>
    </citation>
    <scope>NUCLEOTIDE SEQUENCE [LARGE SCALE GENOMIC DNA]</scope>
    <source>
        <strain evidence="2 3">NRRL 3884</strain>
    </source>
</reference>
<proteinExistence type="predicted"/>
<dbReference type="Proteomes" id="UP001240150">
    <property type="component" value="Chromosome"/>
</dbReference>
<dbReference type="RefSeq" id="WP_284917673.1">
    <property type="nucleotide sequence ID" value="NZ_CP126980.1"/>
</dbReference>